<proteinExistence type="predicted"/>
<sequence>MELYNRKVKIISSAILLCISILGFSQTPVAQNFHDTKGNAEVTPAGQLQYTLPIDLPPGVKNIAPEVSLIYTSGGQNGLAGYGWNISQRIPKTTINTGM</sequence>
<evidence type="ECO:0000256" key="4">
    <source>
        <dbReference type="SAM" id="SignalP"/>
    </source>
</evidence>
<evidence type="ECO:0000256" key="2">
    <source>
        <dbReference type="ARBA" id="ARBA00022525"/>
    </source>
</evidence>
<evidence type="ECO:0000256" key="3">
    <source>
        <dbReference type="ARBA" id="ARBA00023026"/>
    </source>
</evidence>
<dbReference type="Pfam" id="PF03534">
    <property type="entry name" value="SpvB"/>
    <property type="match status" value="1"/>
</dbReference>
<evidence type="ECO:0000313" key="5">
    <source>
        <dbReference type="EMBL" id="KPE50099.1"/>
    </source>
</evidence>
<protein>
    <recommendedName>
        <fullName evidence="7">Virulence plasmid B protein</fullName>
    </recommendedName>
</protein>
<organism evidence="5 6">
    <name type="scientific">Chryseobacterium indologenes</name>
    <name type="common">Flavobacterium indologenes</name>
    <dbReference type="NCBI Taxonomy" id="253"/>
    <lineage>
        <taxon>Bacteria</taxon>
        <taxon>Pseudomonadati</taxon>
        <taxon>Bacteroidota</taxon>
        <taxon>Flavobacteriia</taxon>
        <taxon>Flavobacteriales</taxon>
        <taxon>Weeksellaceae</taxon>
        <taxon>Chryseobacterium group</taxon>
        <taxon>Chryseobacterium</taxon>
    </lineage>
</organism>
<gene>
    <name evidence="5" type="ORF">AOB46_16810</name>
</gene>
<dbReference type="OrthoDB" id="6225685at2"/>
<evidence type="ECO:0000313" key="6">
    <source>
        <dbReference type="Proteomes" id="UP000037953"/>
    </source>
</evidence>
<feature type="chain" id="PRO_5005865125" description="Virulence plasmid B protein" evidence="4">
    <location>
        <begin position="31"/>
        <end position="99"/>
    </location>
</feature>
<dbReference type="AlphaFoldDB" id="A0A0N0ZVK2"/>
<comment type="subcellular location">
    <subcellularLocation>
        <location evidence="1">Secreted</location>
    </subcellularLocation>
</comment>
<keyword evidence="3" id="KW-0843">Virulence</keyword>
<dbReference type="GO" id="GO:0005576">
    <property type="term" value="C:extracellular region"/>
    <property type="evidence" value="ECO:0007669"/>
    <property type="project" value="UniProtKB-SubCell"/>
</dbReference>
<reference evidence="5 6" key="1">
    <citation type="journal article" date="2015" name="Genom Data">
        <title>Draft genome sequence of a multidrug-resistant Chryseobacterium indologenes isolate from Malaysia.</title>
        <authorList>
            <person name="Yu C.Y."/>
            <person name="Ang G.Y."/>
            <person name="Cheng H.J."/>
            <person name="Cheong Y.M."/>
            <person name="Yin W.F."/>
            <person name="Chan K.G."/>
        </authorList>
    </citation>
    <scope>NUCLEOTIDE SEQUENCE [LARGE SCALE GENOMIC DNA]</scope>
    <source>
        <strain evidence="5 6">CI_885</strain>
    </source>
</reference>
<dbReference type="GO" id="GO:0005737">
    <property type="term" value="C:cytoplasm"/>
    <property type="evidence" value="ECO:0007669"/>
    <property type="project" value="InterPro"/>
</dbReference>
<name>A0A0N0ZVK2_CHRID</name>
<dbReference type="PATRIC" id="fig|253.9.peg.1297"/>
<keyword evidence="2" id="KW-0964">Secreted</keyword>
<dbReference type="EMBL" id="LJOD01000012">
    <property type="protein sequence ID" value="KPE50099.1"/>
    <property type="molecule type" value="Genomic_DNA"/>
</dbReference>
<dbReference type="Proteomes" id="UP000037953">
    <property type="component" value="Unassembled WGS sequence"/>
</dbReference>
<keyword evidence="4" id="KW-0732">Signal</keyword>
<accession>A0A0N0ZVK2</accession>
<dbReference type="InterPro" id="IPR003284">
    <property type="entry name" value="Sal_SpvB"/>
</dbReference>
<evidence type="ECO:0008006" key="7">
    <source>
        <dbReference type="Google" id="ProtNLM"/>
    </source>
</evidence>
<dbReference type="RefSeq" id="WP_062701469.1">
    <property type="nucleotide sequence ID" value="NZ_LJOD01000012.1"/>
</dbReference>
<evidence type="ECO:0000256" key="1">
    <source>
        <dbReference type="ARBA" id="ARBA00004613"/>
    </source>
</evidence>
<comment type="caution">
    <text evidence="5">The sequence shown here is derived from an EMBL/GenBank/DDBJ whole genome shotgun (WGS) entry which is preliminary data.</text>
</comment>
<reference evidence="6" key="2">
    <citation type="submission" date="2015-09" db="EMBL/GenBank/DDBJ databases">
        <title>Draft genome sequence of a multidrug-resistant Chryseobacterium indologenes isolate from Malaysia.</title>
        <authorList>
            <person name="Yu C.Y."/>
            <person name="Ang G.Y."/>
            <person name="Chan K.-G."/>
        </authorList>
    </citation>
    <scope>NUCLEOTIDE SEQUENCE [LARGE SCALE GENOMIC DNA]</scope>
    <source>
        <strain evidence="6">CI_885</strain>
    </source>
</reference>
<feature type="signal peptide" evidence="4">
    <location>
        <begin position="1"/>
        <end position="30"/>
    </location>
</feature>